<evidence type="ECO:0000259" key="4">
    <source>
        <dbReference type="PROSITE" id="PS50949"/>
    </source>
</evidence>
<dbReference type="InterPro" id="IPR036390">
    <property type="entry name" value="WH_DNA-bd_sf"/>
</dbReference>
<evidence type="ECO:0000256" key="3">
    <source>
        <dbReference type="ARBA" id="ARBA00023163"/>
    </source>
</evidence>
<dbReference type="SUPFAM" id="SSF48008">
    <property type="entry name" value="GntR ligand-binding domain-like"/>
    <property type="match status" value="1"/>
</dbReference>
<reference evidence="5 6" key="1">
    <citation type="submission" date="2018-12" db="EMBL/GenBank/DDBJ databases">
        <authorList>
            <consortium name="Pathogen Informatics"/>
        </authorList>
    </citation>
    <scope>NUCLEOTIDE SEQUENCE [LARGE SCALE GENOMIC DNA]</scope>
    <source>
        <strain evidence="5 6">NCTC10485</strain>
    </source>
</reference>
<dbReference type="PANTHER" id="PTHR43537:SF5">
    <property type="entry name" value="UXU OPERON TRANSCRIPTIONAL REGULATOR"/>
    <property type="match status" value="1"/>
</dbReference>
<keyword evidence="2" id="KW-0238">DNA-binding</keyword>
<dbReference type="Gene3D" id="1.10.10.10">
    <property type="entry name" value="Winged helix-like DNA-binding domain superfamily/Winged helix DNA-binding domain"/>
    <property type="match status" value="1"/>
</dbReference>
<dbReference type="EMBL" id="LR134355">
    <property type="protein sequence ID" value="VEG45376.1"/>
    <property type="molecule type" value="Genomic_DNA"/>
</dbReference>
<proteinExistence type="predicted"/>
<dbReference type="InterPro" id="IPR000524">
    <property type="entry name" value="Tscrpt_reg_HTH_GntR"/>
</dbReference>
<dbReference type="SMART" id="SM00345">
    <property type="entry name" value="HTH_GNTR"/>
    <property type="match status" value="1"/>
</dbReference>
<dbReference type="Pfam" id="PF00392">
    <property type="entry name" value="GntR"/>
    <property type="match status" value="1"/>
</dbReference>
<dbReference type="Pfam" id="PF07729">
    <property type="entry name" value="FCD"/>
    <property type="match status" value="1"/>
</dbReference>
<sequence>MTIDSPISGPPLGQIASYDQLPPISNRPGTMADQVQAVLLEAILDGTLPPGTHLKAEGLTRRYGISIIPVREALRTLQAGGWVDIRPHHGAFVRSLGAEELEEINEFRGIVEVAAARLAAQRRSAVALAELEALCDEGFALIESDEFGRFAELNSRFHDAVAAAAGNQVMRESQRILNQRIRLYTSSLDTQRIIESTHEHAAIVAAIGEQDAAAAGALAAKHLNLSLRRVRGIQG</sequence>
<dbReference type="PROSITE" id="PS50949">
    <property type="entry name" value="HTH_GNTR"/>
    <property type="match status" value="1"/>
</dbReference>
<name>A0A448HYS2_MYCCI</name>
<dbReference type="InterPro" id="IPR011711">
    <property type="entry name" value="GntR_C"/>
</dbReference>
<dbReference type="GO" id="GO:0003677">
    <property type="term" value="F:DNA binding"/>
    <property type="evidence" value="ECO:0007669"/>
    <property type="project" value="UniProtKB-KW"/>
</dbReference>
<keyword evidence="1" id="KW-0805">Transcription regulation</keyword>
<keyword evidence="3" id="KW-0804">Transcription</keyword>
<evidence type="ECO:0000313" key="6">
    <source>
        <dbReference type="Proteomes" id="UP000282551"/>
    </source>
</evidence>
<protein>
    <submittedName>
        <fullName evidence="5">GntR family transcriptional regulator</fullName>
    </submittedName>
</protein>
<dbReference type="SMART" id="SM00895">
    <property type="entry name" value="FCD"/>
    <property type="match status" value="1"/>
</dbReference>
<evidence type="ECO:0000256" key="2">
    <source>
        <dbReference type="ARBA" id="ARBA00023125"/>
    </source>
</evidence>
<dbReference type="InterPro" id="IPR036388">
    <property type="entry name" value="WH-like_DNA-bd_sf"/>
</dbReference>
<dbReference type="PANTHER" id="PTHR43537">
    <property type="entry name" value="TRANSCRIPTIONAL REGULATOR, GNTR FAMILY"/>
    <property type="match status" value="1"/>
</dbReference>
<evidence type="ECO:0000313" key="5">
    <source>
        <dbReference type="EMBL" id="VEG45376.1"/>
    </source>
</evidence>
<evidence type="ECO:0000256" key="1">
    <source>
        <dbReference type="ARBA" id="ARBA00023015"/>
    </source>
</evidence>
<dbReference type="AlphaFoldDB" id="A0A448HYS2"/>
<feature type="domain" description="HTH gntR-type" evidence="4">
    <location>
        <begin position="29"/>
        <end position="96"/>
    </location>
</feature>
<gene>
    <name evidence="5" type="primary">ydfH_3</name>
    <name evidence="5" type="ORF">NCTC10485_00557</name>
</gene>
<dbReference type="InterPro" id="IPR008920">
    <property type="entry name" value="TF_FadR/GntR_C"/>
</dbReference>
<dbReference type="CDD" id="cd07377">
    <property type="entry name" value="WHTH_GntR"/>
    <property type="match status" value="1"/>
</dbReference>
<dbReference type="SUPFAM" id="SSF46785">
    <property type="entry name" value="Winged helix' DNA-binding domain"/>
    <property type="match status" value="1"/>
</dbReference>
<dbReference type="Proteomes" id="UP000282551">
    <property type="component" value="Chromosome"/>
</dbReference>
<dbReference type="Gene3D" id="1.20.120.530">
    <property type="entry name" value="GntR ligand-binding domain-like"/>
    <property type="match status" value="1"/>
</dbReference>
<keyword evidence="6" id="KW-1185">Reference proteome</keyword>
<organism evidence="5 6">
    <name type="scientific">Mycolicibacterium chitae</name>
    <name type="common">Mycobacterium chitae</name>
    <dbReference type="NCBI Taxonomy" id="1792"/>
    <lineage>
        <taxon>Bacteria</taxon>
        <taxon>Bacillati</taxon>
        <taxon>Actinomycetota</taxon>
        <taxon>Actinomycetes</taxon>
        <taxon>Mycobacteriales</taxon>
        <taxon>Mycobacteriaceae</taxon>
        <taxon>Mycolicibacterium</taxon>
    </lineage>
</organism>
<accession>A0A448HYS2</accession>
<dbReference type="GO" id="GO:0003700">
    <property type="term" value="F:DNA-binding transcription factor activity"/>
    <property type="evidence" value="ECO:0007669"/>
    <property type="project" value="InterPro"/>
</dbReference>
<dbReference type="RefSeq" id="WP_163791987.1">
    <property type="nucleotide sequence ID" value="NZ_AP022604.1"/>
</dbReference>